<name>A0A6H1ZZ07_9ZZZZ</name>
<dbReference type="EMBL" id="MT144954">
    <property type="protein sequence ID" value="QJI01834.1"/>
    <property type="molecule type" value="Genomic_DNA"/>
</dbReference>
<dbReference type="AlphaFoldDB" id="A0A6H1ZZ07"/>
<accession>A0A6H1ZZ07</accession>
<evidence type="ECO:0000256" key="1">
    <source>
        <dbReference type="SAM" id="MobiDB-lite"/>
    </source>
</evidence>
<dbReference type="EMBL" id="MT144360">
    <property type="protein sequence ID" value="QJA52692.1"/>
    <property type="molecule type" value="Genomic_DNA"/>
</dbReference>
<organism evidence="2">
    <name type="scientific">viral metagenome</name>
    <dbReference type="NCBI Taxonomy" id="1070528"/>
    <lineage>
        <taxon>unclassified sequences</taxon>
        <taxon>metagenomes</taxon>
        <taxon>organismal metagenomes</taxon>
    </lineage>
</organism>
<proteinExistence type="predicted"/>
<sequence length="63" mass="7245">MGVMKRIATERQWNENLAGGTTDSEIAAMRRIYCSQLDERFGKAEPREAVKPPERDYQGELPF</sequence>
<gene>
    <name evidence="2" type="ORF">TM448A02913_0009</name>
    <name evidence="3" type="ORF">TM448B02804_0010</name>
</gene>
<evidence type="ECO:0000313" key="2">
    <source>
        <dbReference type="EMBL" id="QJA52692.1"/>
    </source>
</evidence>
<reference evidence="2" key="1">
    <citation type="submission" date="2020-03" db="EMBL/GenBank/DDBJ databases">
        <title>The deep terrestrial virosphere.</title>
        <authorList>
            <person name="Holmfeldt K."/>
            <person name="Nilsson E."/>
            <person name="Simone D."/>
            <person name="Lopez-Fernandez M."/>
            <person name="Wu X."/>
            <person name="de Brujin I."/>
            <person name="Lundin D."/>
            <person name="Andersson A."/>
            <person name="Bertilsson S."/>
            <person name="Dopson M."/>
        </authorList>
    </citation>
    <scope>NUCLEOTIDE SEQUENCE</scope>
    <source>
        <strain evidence="2">TM448A02913</strain>
        <strain evidence="3">TM448B02804</strain>
    </source>
</reference>
<evidence type="ECO:0000313" key="3">
    <source>
        <dbReference type="EMBL" id="QJI01834.1"/>
    </source>
</evidence>
<feature type="region of interest" description="Disordered" evidence="1">
    <location>
        <begin position="44"/>
        <end position="63"/>
    </location>
</feature>
<protein>
    <submittedName>
        <fullName evidence="2">Uncharacterized protein</fullName>
    </submittedName>
</protein>